<proteinExistence type="predicted"/>
<feature type="region of interest" description="Disordered" evidence="2">
    <location>
        <begin position="99"/>
        <end position="118"/>
    </location>
</feature>
<feature type="compositionally biased region" description="Polar residues" evidence="2">
    <location>
        <begin position="99"/>
        <end position="117"/>
    </location>
</feature>
<feature type="coiled-coil region" evidence="1">
    <location>
        <begin position="247"/>
        <end position="277"/>
    </location>
</feature>
<evidence type="ECO:0000313" key="3">
    <source>
        <dbReference type="EMBL" id="CAG9331923.1"/>
    </source>
</evidence>
<evidence type="ECO:0000256" key="2">
    <source>
        <dbReference type="SAM" id="MobiDB-lite"/>
    </source>
</evidence>
<keyword evidence="4" id="KW-1185">Reference proteome</keyword>
<dbReference type="Proteomes" id="UP001162131">
    <property type="component" value="Unassembled WGS sequence"/>
</dbReference>
<feature type="coiled-coil region" evidence="1">
    <location>
        <begin position="737"/>
        <end position="873"/>
    </location>
</feature>
<dbReference type="EMBL" id="CAJZBQ010000053">
    <property type="protein sequence ID" value="CAG9331923.1"/>
    <property type="molecule type" value="Genomic_DNA"/>
</dbReference>
<sequence>MELEIDPNTVVAKLMEEKNSLLNELELMTEKYEQRGFKISKLEKMYLRVASRRGFNVEDLVSKEIQTIEIAYKKLLDEEIQTQVSQASVASQIRVKGVDSSTQNCSPSESSFTQTEVSSSKSKSQTDFSIFNLKEKSIQVRPKATEKGTQCIEELKMEALSHQKFIKLQAEKEIQAASIISNKENFSQTEIKILTDKNTQIQTPKSEAEIQTKIESAEKSSQVIVHNEIHRQSQLGCQGNNSKYEFLNKKMNMKRVLEGKIEELKDDQKKISELVKEQFDQLKEFATAEVANFKPKSIEILTEALESNKPSIKINKNMNSKPQQKLRSVRIRKDLETPEKEEIVEESQLNLAMPLVSPAMSSCRSTARSLESDQEFEYIPNFASFHLPKIERRNALHQTIRAIKKTPPPPPENQPKSFGAKIKGIFSSKSASTDPPPKEMKLGNSGGFYYDKVKKKWVIEGQEDAKEEEILLPPKEFTKPAEPRKRSNYVDTLGQSSYSEMNYKPANIEEPIEEFRKKDEESSAIAFNENYENLEEEEDKIEPIKDDSMIEPIKEAVSIGEEELIHVEAAFNENKNENNPVEYKEAESFEIPQPEETQKNSKLEEIKANETNTELKAALRQLTQQSEDQIEELKEVNEELYKQVSYLNDLRAKNELKIQELEWDLKIEAESRAALKEEIINMQKALISVNHENTILRSASVGNPSEADTCDLQLQAAKLENEKLSLQSYIGTKDLELAEFRETIQELDIQKSALLKQLDRFRHEQELDKQYFNEERQRLQQTISSNRNQIKQFKDQCRENNEELERLKGIVEEQEMKIGILSKAKSKADVDLKKSIFEQRQAEEDYEHALSQIKNLEANRRALEDEIHNLKMQMLSEPKEDAMIELQAQLQQAETEKLRLHTYLIEEKREGHKQKEQIYKLQIELREANEHIENIKNEIHLIEHENSEKAEREKAEFENTTKNYHEEIKNYINKIASYKEENEIVNRKLEEAKIMEKKNLADLAEAGVRENKLQKTIDEVSKNLEEAKIIEKKYSAELTEANIKETKLQKAVDEISKKFEESEKKNKNFKDAINSLERERAELESEISLKDKQISDLLRKSDEENKNYISIISQKDKELNEKDLNLEIIESSKNELENKINNLSEKLEKLTSENKILVTQINDKNKEIFELKNIKEDYEKLNQNYQKINVDYIEIQQSIVDRDERILLLQSEIKLFEEKVDILEAQNSTQEENLKNLQENQSDTVRNYQSQIISYETEIENYQKDLETLKQNIQKEKDELHDELKGLESELDAKIEENSDLQLKNENLADYIQRNNENNQAELASIQSKYEGEIEKLTNQINSDRKELEDIKAHYEQILINERKKFEIEIEIYKTEASENKQYYEDTVTAFEEHKENTASQEDYLLELQNSISEKESEIDEIKNILLDKNQRILMLEQELKNEKIAKMNLQQEIQEFSDKKEKNDDHLINENVQLKSQLQRLENEIGKSIAENKEIKQNLLALSEEKSKLKQEMSLLEQKLALKKAHKREINNKVNELEGKIEDLQYQIQQKDYELSKSYEEINNLSEKQINKEENDTLQSEKYELEAKIKELEEDKEILHEKIANLNAEIEALFDKIRENQNDNRTNLENQKSYYEKLLLETKSYDLEKRLKEKDEEIAVIKEQFQNLIQEMATGIKHKTEEKALEEPIVESEQQGGWFSSVIGSIFLTDRERGY</sequence>
<organism evidence="3 4">
    <name type="scientific">Blepharisma stoltei</name>
    <dbReference type="NCBI Taxonomy" id="1481888"/>
    <lineage>
        <taxon>Eukaryota</taxon>
        <taxon>Sar</taxon>
        <taxon>Alveolata</taxon>
        <taxon>Ciliophora</taxon>
        <taxon>Postciliodesmatophora</taxon>
        <taxon>Heterotrichea</taxon>
        <taxon>Heterotrichida</taxon>
        <taxon>Blepharismidae</taxon>
        <taxon>Blepharisma</taxon>
    </lineage>
</organism>
<keyword evidence="1" id="KW-0175">Coiled coil</keyword>
<feature type="coiled-coil region" evidence="1">
    <location>
        <begin position="1405"/>
        <end position="1624"/>
    </location>
</feature>
<evidence type="ECO:0000313" key="4">
    <source>
        <dbReference type="Proteomes" id="UP001162131"/>
    </source>
</evidence>
<feature type="region of interest" description="Disordered" evidence="2">
    <location>
        <begin position="470"/>
        <end position="493"/>
    </location>
</feature>
<gene>
    <name evidence="3" type="ORF">BSTOLATCC_MIC53980</name>
</gene>
<protein>
    <submittedName>
        <fullName evidence="3">Uncharacterized protein</fullName>
    </submittedName>
</protein>
<comment type="caution">
    <text evidence="3">The sequence shown here is derived from an EMBL/GenBank/DDBJ whole genome shotgun (WGS) entry which is preliminary data.</text>
</comment>
<reference evidence="3" key="1">
    <citation type="submission" date="2021-09" db="EMBL/GenBank/DDBJ databases">
        <authorList>
            <consortium name="AG Swart"/>
            <person name="Singh M."/>
            <person name="Singh A."/>
            <person name="Seah K."/>
            <person name="Emmerich C."/>
        </authorList>
    </citation>
    <scope>NUCLEOTIDE SEQUENCE</scope>
    <source>
        <strain evidence="3">ATCC30299</strain>
    </source>
</reference>
<evidence type="ECO:0000256" key="1">
    <source>
        <dbReference type="SAM" id="Coils"/>
    </source>
</evidence>
<name>A0AAU9JW12_9CILI</name>
<feature type="coiled-coil region" evidence="1">
    <location>
        <begin position="605"/>
        <end position="678"/>
    </location>
</feature>
<accession>A0AAU9JW12</accession>
<feature type="coiled-coil region" evidence="1">
    <location>
        <begin position="918"/>
        <end position="1354"/>
    </location>
</feature>
<feature type="compositionally biased region" description="Basic and acidic residues" evidence="2">
    <location>
        <begin position="476"/>
        <end position="485"/>
    </location>
</feature>